<protein>
    <submittedName>
        <fullName evidence="5">Uncharacterized protein</fullName>
    </submittedName>
</protein>
<dbReference type="InterPro" id="IPR041370">
    <property type="entry name" value="Mlase_EEF1AKMT1/ZCCHC4"/>
</dbReference>
<accession>A0A444Z4G5</accession>
<dbReference type="InterPro" id="IPR019369">
    <property type="entry name" value="Efm5/EEF1AKMT1"/>
</dbReference>
<sequence length="197" mass="22956">MAASFLPLPELLAYPLFLSQDDSYNFKPLLSEEINEQCLGCNNDKIYLQNFPFLNLQNMDPNVPAQLFEYDKRFEQYGCDYTFYDYNHPEELPLELKHSFKIVVADPPYLQLQNHISQYSETLWRLRNCAFIDFKNEMLVSQAQRQLHGVKNWIIFNEPRVVAALGYDNGFFAPRRCSKEYSISSQNGSQNASGILN</sequence>
<comment type="caution">
    <text evidence="5">The sequence shown here is derived from an EMBL/GenBank/DDBJ whole genome shotgun (WGS) entry which is preliminary data.</text>
</comment>
<evidence type="ECO:0000313" key="5">
    <source>
        <dbReference type="EMBL" id="RYR09065.1"/>
    </source>
</evidence>
<dbReference type="GO" id="GO:0032259">
    <property type="term" value="P:methylation"/>
    <property type="evidence" value="ECO:0007669"/>
    <property type="project" value="UniProtKB-KW"/>
</dbReference>
<dbReference type="PROSITE" id="PS00092">
    <property type="entry name" value="N6_MTASE"/>
    <property type="match status" value="1"/>
</dbReference>
<name>A0A444Z4G5_ARAHY</name>
<dbReference type="GO" id="GO:0005737">
    <property type="term" value="C:cytoplasm"/>
    <property type="evidence" value="ECO:0007669"/>
    <property type="project" value="UniProtKB-SubCell"/>
</dbReference>
<dbReference type="PANTHER" id="PTHR13200:SF0">
    <property type="entry name" value="EEF1A LYSINE METHYLTRANSFERASE 1"/>
    <property type="match status" value="1"/>
</dbReference>
<dbReference type="AlphaFoldDB" id="A0A444Z4G5"/>
<comment type="subcellular location">
    <subcellularLocation>
        <location evidence="1">Cytoplasm</location>
    </subcellularLocation>
</comment>
<evidence type="ECO:0000313" key="6">
    <source>
        <dbReference type="Proteomes" id="UP000289738"/>
    </source>
</evidence>
<evidence type="ECO:0000256" key="3">
    <source>
        <dbReference type="ARBA" id="ARBA00022603"/>
    </source>
</evidence>
<evidence type="ECO:0000256" key="4">
    <source>
        <dbReference type="ARBA" id="ARBA00022679"/>
    </source>
</evidence>
<dbReference type="InterPro" id="IPR002052">
    <property type="entry name" value="DNA_methylase_N6_adenine_CS"/>
</dbReference>
<evidence type="ECO:0000256" key="1">
    <source>
        <dbReference type="ARBA" id="ARBA00004496"/>
    </source>
</evidence>
<reference evidence="5 6" key="1">
    <citation type="submission" date="2019-01" db="EMBL/GenBank/DDBJ databases">
        <title>Sequencing of cultivated peanut Arachis hypogaea provides insights into genome evolution and oil improvement.</title>
        <authorList>
            <person name="Chen X."/>
        </authorList>
    </citation>
    <scope>NUCLEOTIDE SEQUENCE [LARGE SCALE GENOMIC DNA]</scope>
    <source>
        <strain evidence="6">cv. Fuhuasheng</strain>
        <tissue evidence="5">Leaves</tissue>
    </source>
</reference>
<evidence type="ECO:0000256" key="2">
    <source>
        <dbReference type="ARBA" id="ARBA00022490"/>
    </source>
</evidence>
<dbReference type="Gene3D" id="3.20.20.80">
    <property type="entry name" value="Glycosidases"/>
    <property type="match status" value="1"/>
</dbReference>
<dbReference type="GO" id="GO:0003676">
    <property type="term" value="F:nucleic acid binding"/>
    <property type="evidence" value="ECO:0007669"/>
    <property type="project" value="InterPro"/>
</dbReference>
<dbReference type="Pfam" id="PF10237">
    <property type="entry name" value="N6-adenineMlase"/>
    <property type="match status" value="1"/>
</dbReference>
<dbReference type="InterPro" id="IPR017853">
    <property type="entry name" value="GH"/>
</dbReference>
<dbReference type="GO" id="GO:0016279">
    <property type="term" value="F:protein-lysine N-methyltransferase activity"/>
    <property type="evidence" value="ECO:0007669"/>
    <property type="project" value="InterPro"/>
</dbReference>
<organism evidence="5 6">
    <name type="scientific">Arachis hypogaea</name>
    <name type="common">Peanut</name>
    <dbReference type="NCBI Taxonomy" id="3818"/>
    <lineage>
        <taxon>Eukaryota</taxon>
        <taxon>Viridiplantae</taxon>
        <taxon>Streptophyta</taxon>
        <taxon>Embryophyta</taxon>
        <taxon>Tracheophyta</taxon>
        <taxon>Spermatophyta</taxon>
        <taxon>Magnoliopsida</taxon>
        <taxon>eudicotyledons</taxon>
        <taxon>Gunneridae</taxon>
        <taxon>Pentapetalae</taxon>
        <taxon>rosids</taxon>
        <taxon>fabids</taxon>
        <taxon>Fabales</taxon>
        <taxon>Fabaceae</taxon>
        <taxon>Papilionoideae</taxon>
        <taxon>50 kb inversion clade</taxon>
        <taxon>dalbergioids sensu lato</taxon>
        <taxon>Dalbergieae</taxon>
        <taxon>Pterocarpus clade</taxon>
        <taxon>Arachis</taxon>
    </lineage>
</organism>
<dbReference type="Proteomes" id="UP000289738">
    <property type="component" value="Chromosome B05"/>
</dbReference>
<keyword evidence="3" id="KW-0489">Methyltransferase</keyword>
<proteinExistence type="predicted"/>
<keyword evidence="4" id="KW-0808">Transferase</keyword>
<dbReference type="PANTHER" id="PTHR13200">
    <property type="entry name" value="EEF1A LYSINE METHYLTRANSFERASE 1"/>
    <property type="match status" value="1"/>
</dbReference>
<gene>
    <name evidence="5" type="ORF">Ahy_B05g077111</name>
</gene>
<dbReference type="SUPFAM" id="SSF51445">
    <property type="entry name" value="(Trans)glycosidases"/>
    <property type="match status" value="1"/>
</dbReference>
<dbReference type="EMBL" id="SDMP01000015">
    <property type="protein sequence ID" value="RYR09065.1"/>
    <property type="molecule type" value="Genomic_DNA"/>
</dbReference>
<dbReference type="STRING" id="3818.A0A444Z4G5"/>
<keyword evidence="2" id="KW-0963">Cytoplasm</keyword>
<keyword evidence="6" id="KW-1185">Reference proteome</keyword>